<dbReference type="AlphaFoldDB" id="A0A166GGX1"/>
<dbReference type="PANTHER" id="PTHR36346:SF2">
    <property type="entry name" value="EXPRESSED PROTEIN"/>
    <property type="match status" value="1"/>
</dbReference>
<name>A0A166GGX1_DAUCS</name>
<sequence length="143" mass="16301">MSDMLNVCMGEMIKLKQKVQVHRTQVSSEVSRQQESRTAAFCNLKSSVEDKKDVNSLSESTIFLIMDRLLRMSDMLNVCMGEMIKLKQKVQVHRTQVSSEVSRQQESRTAAFCNLKSSVEDKKDVNSLSESTIFLIMDRFAPS</sequence>
<accession>A0A166GGX1</accession>
<dbReference type="EMBL" id="LNRQ01000001">
    <property type="protein sequence ID" value="KZN08951.1"/>
    <property type="molecule type" value="Genomic_DNA"/>
</dbReference>
<dbReference type="PANTHER" id="PTHR36346">
    <property type="entry name" value="EXPRESSED PROTEIN"/>
    <property type="match status" value="1"/>
</dbReference>
<evidence type="ECO:0000313" key="1">
    <source>
        <dbReference type="EMBL" id="KZN08951.1"/>
    </source>
</evidence>
<comment type="caution">
    <text evidence="1">The sequence shown here is derived from an EMBL/GenBank/DDBJ whole genome shotgun (WGS) entry which is preliminary data.</text>
</comment>
<dbReference type="Gramene" id="KZN08951">
    <property type="protein sequence ID" value="KZN08951"/>
    <property type="gene ID" value="DCAR_001607"/>
</dbReference>
<organism evidence="1">
    <name type="scientific">Daucus carota subsp. sativus</name>
    <name type="common">Carrot</name>
    <dbReference type="NCBI Taxonomy" id="79200"/>
    <lineage>
        <taxon>Eukaryota</taxon>
        <taxon>Viridiplantae</taxon>
        <taxon>Streptophyta</taxon>
        <taxon>Embryophyta</taxon>
        <taxon>Tracheophyta</taxon>
        <taxon>Spermatophyta</taxon>
        <taxon>Magnoliopsida</taxon>
        <taxon>eudicotyledons</taxon>
        <taxon>Gunneridae</taxon>
        <taxon>Pentapetalae</taxon>
        <taxon>asterids</taxon>
        <taxon>campanulids</taxon>
        <taxon>Apiales</taxon>
        <taxon>Apiaceae</taxon>
        <taxon>Apioideae</taxon>
        <taxon>Scandiceae</taxon>
        <taxon>Daucinae</taxon>
        <taxon>Daucus</taxon>
        <taxon>Daucus sect. Daucus</taxon>
    </lineage>
</organism>
<protein>
    <submittedName>
        <fullName evidence="1">Uncharacterized protein</fullName>
    </submittedName>
</protein>
<gene>
    <name evidence="1" type="ORF">DCAR_001607</name>
</gene>
<proteinExistence type="predicted"/>
<reference evidence="1" key="1">
    <citation type="journal article" date="2016" name="Nat. Genet.">
        <title>A high-quality carrot genome assembly provides new insights into carotenoid accumulation and asterid genome evolution.</title>
        <authorList>
            <person name="Iorizzo M."/>
            <person name="Ellison S."/>
            <person name="Senalik D."/>
            <person name="Zeng P."/>
            <person name="Satapoomin P."/>
            <person name="Huang J."/>
            <person name="Bowman M."/>
            <person name="Iovene M."/>
            <person name="Sanseverino W."/>
            <person name="Cavagnaro P."/>
            <person name="Yildiz M."/>
            <person name="Macko-Podgorni A."/>
            <person name="Moranska E."/>
            <person name="Grzebelus E."/>
            <person name="Grzebelus D."/>
            <person name="Ashrafi H."/>
            <person name="Zheng Z."/>
            <person name="Cheng S."/>
            <person name="Spooner D."/>
            <person name="Van Deynze A."/>
            <person name="Simon P."/>
        </authorList>
    </citation>
    <scope>NUCLEOTIDE SEQUENCE [LARGE SCALE GENOMIC DNA]</scope>
    <source>
        <tissue evidence="1">Leaf</tissue>
    </source>
</reference>